<dbReference type="SUPFAM" id="SSF54637">
    <property type="entry name" value="Thioesterase/thiol ester dehydrase-isomerase"/>
    <property type="match status" value="1"/>
</dbReference>
<protein>
    <submittedName>
        <fullName evidence="2">Unannotated protein</fullName>
    </submittedName>
</protein>
<accession>A0A6J7GM87</accession>
<dbReference type="EMBL" id="CAFBMK010000033">
    <property type="protein sequence ID" value="CAB4905293.1"/>
    <property type="molecule type" value="Genomic_DNA"/>
</dbReference>
<dbReference type="AlphaFoldDB" id="A0A6J7GM87"/>
<reference evidence="2" key="1">
    <citation type="submission" date="2020-05" db="EMBL/GenBank/DDBJ databases">
        <authorList>
            <person name="Chiriac C."/>
            <person name="Salcher M."/>
            <person name="Ghai R."/>
            <person name="Kavagutti S V."/>
        </authorList>
    </citation>
    <scope>NUCLEOTIDE SEQUENCE</scope>
</reference>
<gene>
    <name evidence="2" type="ORF">UFOPK3564_00837</name>
</gene>
<name>A0A6J7GM87_9ZZZZ</name>
<feature type="compositionally biased region" description="Low complexity" evidence="1">
    <location>
        <begin position="1"/>
        <end position="18"/>
    </location>
</feature>
<dbReference type="CDD" id="cd00586">
    <property type="entry name" value="4HBT"/>
    <property type="match status" value="1"/>
</dbReference>
<sequence length="193" mass="20400">MSDASAPSAATADGTPTALPAEDGSAAPDAAFPTALTDDPPAWAPASADVATGPIELPVRVRFLECDPQGVLAHPRYLDLFDDTYMRLNTTRLGGFAAMMRGGIETLVVKTEVEFSKSARAEEELVVVLDLERLGRSSVTLRYRALGAADGEPRATARTTYVCAAVGEGRSVAFPAWMRERYLGLGGPGARQD</sequence>
<dbReference type="Gene3D" id="3.10.129.10">
    <property type="entry name" value="Hotdog Thioesterase"/>
    <property type="match status" value="1"/>
</dbReference>
<proteinExistence type="predicted"/>
<feature type="region of interest" description="Disordered" evidence="1">
    <location>
        <begin position="1"/>
        <end position="47"/>
    </location>
</feature>
<feature type="compositionally biased region" description="Low complexity" evidence="1">
    <location>
        <begin position="38"/>
        <end position="47"/>
    </location>
</feature>
<dbReference type="Pfam" id="PF13279">
    <property type="entry name" value="4HBT_2"/>
    <property type="match status" value="1"/>
</dbReference>
<evidence type="ECO:0000313" key="2">
    <source>
        <dbReference type="EMBL" id="CAB4905293.1"/>
    </source>
</evidence>
<organism evidence="2">
    <name type="scientific">freshwater metagenome</name>
    <dbReference type="NCBI Taxonomy" id="449393"/>
    <lineage>
        <taxon>unclassified sequences</taxon>
        <taxon>metagenomes</taxon>
        <taxon>ecological metagenomes</taxon>
    </lineage>
</organism>
<dbReference type="InterPro" id="IPR029069">
    <property type="entry name" value="HotDog_dom_sf"/>
</dbReference>
<evidence type="ECO:0000256" key="1">
    <source>
        <dbReference type="SAM" id="MobiDB-lite"/>
    </source>
</evidence>